<accession>A0ACB8T8P7</accession>
<name>A0ACB8T8P7_9AGAM</name>
<reference evidence="1" key="2">
    <citation type="journal article" date="2022" name="New Phytol.">
        <title>Evolutionary transition to the ectomycorrhizal habit in the genomes of a hyperdiverse lineage of mushroom-forming fungi.</title>
        <authorList>
            <person name="Looney B."/>
            <person name="Miyauchi S."/>
            <person name="Morin E."/>
            <person name="Drula E."/>
            <person name="Courty P.E."/>
            <person name="Kohler A."/>
            <person name="Kuo A."/>
            <person name="LaButti K."/>
            <person name="Pangilinan J."/>
            <person name="Lipzen A."/>
            <person name="Riley R."/>
            <person name="Andreopoulos W."/>
            <person name="He G."/>
            <person name="Johnson J."/>
            <person name="Nolan M."/>
            <person name="Tritt A."/>
            <person name="Barry K.W."/>
            <person name="Grigoriev I.V."/>
            <person name="Nagy L.G."/>
            <person name="Hibbett D."/>
            <person name="Henrissat B."/>
            <person name="Matheny P.B."/>
            <person name="Labbe J."/>
            <person name="Martin F.M."/>
        </authorList>
    </citation>
    <scope>NUCLEOTIDE SEQUENCE</scope>
    <source>
        <strain evidence="1">HHB10654</strain>
    </source>
</reference>
<comment type="caution">
    <text evidence="1">The sequence shown here is derived from an EMBL/GenBank/DDBJ whole genome shotgun (WGS) entry which is preliminary data.</text>
</comment>
<protein>
    <submittedName>
        <fullName evidence="1">Cytochrome P450</fullName>
    </submittedName>
</protein>
<evidence type="ECO:0000313" key="2">
    <source>
        <dbReference type="Proteomes" id="UP000814140"/>
    </source>
</evidence>
<organism evidence="1 2">
    <name type="scientific">Artomyces pyxidatus</name>
    <dbReference type="NCBI Taxonomy" id="48021"/>
    <lineage>
        <taxon>Eukaryota</taxon>
        <taxon>Fungi</taxon>
        <taxon>Dikarya</taxon>
        <taxon>Basidiomycota</taxon>
        <taxon>Agaricomycotina</taxon>
        <taxon>Agaricomycetes</taxon>
        <taxon>Russulales</taxon>
        <taxon>Auriscalpiaceae</taxon>
        <taxon>Artomyces</taxon>
    </lineage>
</organism>
<proteinExistence type="predicted"/>
<feature type="non-terminal residue" evidence="1">
    <location>
        <position position="502"/>
    </location>
</feature>
<dbReference type="Proteomes" id="UP000814140">
    <property type="component" value="Unassembled WGS sequence"/>
</dbReference>
<evidence type="ECO:0000313" key="1">
    <source>
        <dbReference type="EMBL" id="KAI0065173.1"/>
    </source>
</evidence>
<keyword evidence="2" id="KW-1185">Reference proteome</keyword>
<gene>
    <name evidence="1" type="ORF">BV25DRAFT_1851424</name>
</gene>
<reference evidence="1" key="1">
    <citation type="submission" date="2021-03" db="EMBL/GenBank/DDBJ databases">
        <authorList>
            <consortium name="DOE Joint Genome Institute"/>
            <person name="Ahrendt S."/>
            <person name="Looney B.P."/>
            <person name="Miyauchi S."/>
            <person name="Morin E."/>
            <person name="Drula E."/>
            <person name="Courty P.E."/>
            <person name="Chicoki N."/>
            <person name="Fauchery L."/>
            <person name="Kohler A."/>
            <person name="Kuo A."/>
            <person name="Labutti K."/>
            <person name="Pangilinan J."/>
            <person name="Lipzen A."/>
            <person name="Riley R."/>
            <person name="Andreopoulos W."/>
            <person name="He G."/>
            <person name="Johnson J."/>
            <person name="Barry K.W."/>
            <person name="Grigoriev I.V."/>
            <person name="Nagy L."/>
            <person name="Hibbett D."/>
            <person name="Henrissat B."/>
            <person name="Matheny P.B."/>
            <person name="Labbe J."/>
            <person name="Martin F."/>
        </authorList>
    </citation>
    <scope>NUCLEOTIDE SEQUENCE</scope>
    <source>
        <strain evidence="1">HHB10654</strain>
    </source>
</reference>
<dbReference type="EMBL" id="MU277196">
    <property type="protein sequence ID" value="KAI0065173.1"/>
    <property type="molecule type" value="Genomic_DNA"/>
</dbReference>
<sequence>MFELDWPAIFTSSLVPALILLLLLISWPGKHHTLDEIPTVGFSAPLLSYITAFRFISHAHLWLEEGYQKYKPGLFRIAMLDHWHVFVTSRQLVEDVAKAQEHVLSFHEASRSFLQTDYTLGPELLVDPFHVPILQAQLTRALTTIFGDMYDELEAAFKDTIPGRTDWTQVPAQQVLRQIVCSVSNRVFVGAPVCRNREYQQINIDFFRSVVERAWIINRFPKFLRPLVRGLVSDLRTYTRQQSEHLKPLIDERRMKAKEYGKDWERKPNDMLMWSMQAAKDVSVAGLSRRMLAVNSAAVHTTSMTLTHALYHLANGPDYVQPLREEVEAAVASEGWTKAALGKMRKVDNFLRESQRIHGTNTSIRSTFIVTLKRLALKPFTFSNEITVPTGTVISCPIRALHIDDTIYPNSDVFDGYRFANLRESESTKHQLATTTPEYLAVAHGKFACPGRFFAAYVLKTILAHVVLNYDIKFKEGHDFPLDRFVGTTCAPGQADLLSRKR</sequence>